<name>A0A245ZWG4_9SPHN</name>
<evidence type="ECO:0000313" key="2">
    <source>
        <dbReference type="Proteomes" id="UP000197290"/>
    </source>
</evidence>
<protein>
    <recommendedName>
        <fullName evidence="3">TNase-like domain-containing protein</fullName>
    </recommendedName>
</protein>
<reference evidence="1 2" key="1">
    <citation type="submission" date="2017-03" db="EMBL/GenBank/DDBJ databases">
        <title>Genome sequence of Sphingomonas dokdonensis DSM 21029.</title>
        <authorList>
            <person name="Poehlein A."/>
            <person name="Wuebbeler J.H."/>
            <person name="Steinbuechel A."/>
            <person name="Daniel R."/>
        </authorList>
    </citation>
    <scope>NUCLEOTIDE SEQUENCE [LARGE SCALE GENOMIC DNA]</scope>
    <source>
        <strain evidence="1 2">DSM 21029</strain>
    </source>
</reference>
<dbReference type="AlphaFoldDB" id="A0A245ZWG4"/>
<gene>
    <name evidence="1" type="ORF">SPDO_09720</name>
</gene>
<dbReference type="Gene3D" id="2.40.50.90">
    <property type="match status" value="1"/>
</dbReference>
<proteinExistence type="predicted"/>
<dbReference type="InterPro" id="IPR035437">
    <property type="entry name" value="SNase_OB-fold_sf"/>
</dbReference>
<dbReference type="Proteomes" id="UP000197290">
    <property type="component" value="Unassembled WGS sequence"/>
</dbReference>
<comment type="caution">
    <text evidence="1">The sequence shown here is derived from an EMBL/GenBank/DDBJ whole genome shotgun (WGS) entry which is preliminary data.</text>
</comment>
<evidence type="ECO:0008006" key="3">
    <source>
        <dbReference type="Google" id="ProtNLM"/>
    </source>
</evidence>
<dbReference type="SUPFAM" id="SSF50199">
    <property type="entry name" value="Staphylococcal nuclease"/>
    <property type="match status" value="1"/>
</dbReference>
<dbReference type="EMBL" id="NBBI01000001">
    <property type="protein sequence ID" value="OWK34081.1"/>
    <property type="molecule type" value="Genomic_DNA"/>
</dbReference>
<keyword evidence="2" id="KW-1185">Reference proteome</keyword>
<accession>A0A245ZWG4</accession>
<evidence type="ECO:0000313" key="1">
    <source>
        <dbReference type="EMBL" id="OWK34081.1"/>
    </source>
</evidence>
<sequence>MHDADGPLWCRNGIKVRVAGVQAPDFQSSAPCRLHDLNYVCDDAKARASQRIAARLVLGKALNCRPVGRSYQRVVARCTLPDGRSLSCALIAAGAASRWDNYWRRYKMGECR</sequence>
<organism evidence="1 2">
    <name type="scientific">Sphingomonas dokdonensis</name>
    <dbReference type="NCBI Taxonomy" id="344880"/>
    <lineage>
        <taxon>Bacteria</taxon>
        <taxon>Pseudomonadati</taxon>
        <taxon>Pseudomonadota</taxon>
        <taxon>Alphaproteobacteria</taxon>
        <taxon>Sphingomonadales</taxon>
        <taxon>Sphingomonadaceae</taxon>
        <taxon>Sphingomonas</taxon>
    </lineage>
</organism>